<proteinExistence type="inferred from homology"/>
<dbReference type="InterPro" id="IPR027417">
    <property type="entry name" value="P-loop_NTPase"/>
</dbReference>
<dbReference type="PROSITE" id="PS50893">
    <property type="entry name" value="ABC_TRANSPORTER_2"/>
    <property type="match status" value="1"/>
</dbReference>
<dbReference type="PROSITE" id="PS00211">
    <property type="entry name" value="ABC_TRANSPORTER_1"/>
    <property type="match status" value="1"/>
</dbReference>
<evidence type="ECO:0000256" key="5">
    <source>
        <dbReference type="ARBA" id="ARBA00022741"/>
    </source>
</evidence>
<name>A0ABT3KNJ9_9BURK</name>
<dbReference type="NCBIfam" id="TIGR01727">
    <property type="entry name" value="oligo_HPY"/>
    <property type="match status" value="1"/>
</dbReference>
<dbReference type="PANTHER" id="PTHR43297:SF2">
    <property type="entry name" value="DIPEPTIDE TRANSPORT ATP-BINDING PROTEIN DPPD"/>
    <property type="match status" value="1"/>
</dbReference>
<keyword evidence="6 9" id="KW-0067">ATP-binding</keyword>
<dbReference type="GO" id="GO:0005524">
    <property type="term" value="F:ATP binding"/>
    <property type="evidence" value="ECO:0007669"/>
    <property type="project" value="UniProtKB-KW"/>
</dbReference>
<keyword evidence="4" id="KW-1003">Cell membrane</keyword>
<dbReference type="Gene3D" id="3.40.50.300">
    <property type="entry name" value="P-loop containing nucleotide triphosphate hydrolases"/>
    <property type="match status" value="1"/>
</dbReference>
<dbReference type="Proteomes" id="UP001208935">
    <property type="component" value="Unassembled WGS sequence"/>
</dbReference>
<dbReference type="SMART" id="SM00382">
    <property type="entry name" value="AAA"/>
    <property type="match status" value="1"/>
</dbReference>
<dbReference type="Pfam" id="PF08352">
    <property type="entry name" value="oligo_HPY"/>
    <property type="match status" value="1"/>
</dbReference>
<keyword evidence="7" id="KW-0472">Membrane</keyword>
<feature type="domain" description="ABC transporter" evidence="8">
    <location>
        <begin position="1"/>
        <end position="253"/>
    </location>
</feature>
<accession>A0ABT3KNJ9</accession>
<dbReference type="InterPro" id="IPR050388">
    <property type="entry name" value="ABC_Ni/Peptide_Import"/>
</dbReference>
<dbReference type="InterPro" id="IPR003439">
    <property type="entry name" value="ABC_transporter-like_ATP-bd"/>
</dbReference>
<evidence type="ECO:0000256" key="1">
    <source>
        <dbReference type="ARBA" id="ARBA00004417"/>
    </source>
</evidence>
<reference evidence="10" key="1">
    <citation type="submission" date="2023-07" db="EMBL/GenBank/DDBJ databases">
        <title>Verminephrobacter genomes.</title>
        <authorList>
            <person name="Lund M.B."/>
        </authorList>
    </citation>
    <scope>NUCLEOTIDE SEQUENCE [LARGE SCALE GENOMIC DNA]</scope>
    <source>
        <strain evidence="10">AtM5-05</strain>
    </source>
</reference>
<dbReference type="RefSeq" id="WP_265280781.1">
    <property type="nucleotide sequence ID" value="NZ_QZCW01000001.1"/>
</dbReference>
<dbReference type="SUPFAM" id="SSF52540">
    <property type="entry name" value="P-loop containing nucleoside triphosphate hydrolases"/>
    <property type="match status" value="1"/>
</dbReference>
<dbReference type="InterPro" id="IPR017871">
    <property type="entry name" value="ABC_transporter-like_CS"/>
</dbReference>
<keyword evidence="5" id="KW-0547">Nucleotide-binding</keyword>
<dbReference type="PANTHER" id="PTHR43297">
    <property type="entry name" value="OLIGOPEPTIDE TRANSPORT ATP-BINDING PROTEIN APPD"/>
    <property type="match status" value="1"/>
</dbReference>
<comment type="caution">
    <text evidence="9">The sequence shown here is derived from an EMBL/GenBank/DDBJ whole genome shotgun (WGS) entry which is preliminary data.</text>
</comment>
<evidence type="ECO:0000256" key="7">
    <source>
        <dbReference type="ARBA" id="ARBA00023136"/>
    </source>
</evidence>
<evidence type="ECO:0000259" key="8">
    <source>
        <dbReference type="PROSITE" id="PS50893"/>
    </source>
</evidence>
<gene>
    <name evidence="9" type="ORF">D5039_01225</name>
</gene>
<evidence type="ECO:0000313" key="10">
    <source>
        <dbReference type="Proteomes" id="UP001208935"/>
    </source>
</evidence>
<comment type="similarity">
    <text evidence="2">Belongs to the ABC transporter superfamily.</text>
</comment>
<keyword evidence="10" id="KW-1185">Reference proteome</keyword>
<keyword evidence="3" id="KW-0813">Transport</keyword>
<dbReference type="InterPro" id="IPR013563">
    <property type="entry name" value="Oligopep_ABC_C"/>
</dbReference>
<evidence type="ECO:0000256" key="3">
    <source>
        <dbReference type="ARBA" id="ARBA00022448"/>
    </source>
</evidence>
<dbReference type="Pfam" id="PF00005">
    <property type="entry name" value="ABC_tran"/>
    <property type="match status" value="1"/>
</dbReference>
<protein>
    <submittedName>
        <fullName evidence="9">ABC transporter ATP-binding protein</fullName>
    </submittedName>
</protein>
<comment type="subcellular location">
    <subcellularLocation>
        <location evidence="1">Cell inner membrane</location>
        <topology evidence="1">Peripheral membrane protein</topology>
    </subcellularLocation>
</comment>
<organism evidence="9 10">
    <name type="scientific">Verminephrobacter aporrectodeae subsp. tuberculatae</name>
    <dbReference type="NCBI Taxonomy" id="1110392"/>
    <lineage>
        <taxon>Bacteria</taxon>
        <taxon>Pseudomonadati</taxon>
        <taxon>Pseudomonadota</taxon>
        <taxon>Betaproteobacteria</taxon>
        <taxon>Burkholderiales</taxon>
        <taxon>Comamonadaceae</taxon>
        <taxon>Verminephrobacter</taxon>
    </lineage>
</organism>
<dbReference type="InterPro" id="IPR003593">
    <property type="entry name" value="AAA+_ATPase"/>
</dbReference>
<dbReference type="EMBL" id="QZCW01000001">
    <property type="protein sequence ID" value="MCW5319840.1"/>
    <property type="molecule type" value="Genomic_DNA"/>
</dbReference>
<sequence length="339" mass="36037">MPLLEVSKLRIRLQTHRGPADAVRDLGFSLARGETLGLIGESGCGKSITAMALMGLLPEGAGLGGSIRFDGQELVGRSDAQMCQIRGNRIGMVFQEPMTALNPVHSIGRQVAEPLRLHRAMDATAARVAAIALLDRVGIPDAARRFGAYPHQFSGGQRQRITIAMALACGPDLLIADEPTTALDVTIQQQILDLISDLVAERNMALILISHDLGVISQNVDRMLVMYGGSVVESGPTASVFSAMAHPYTRGLFAARPHLGAGPAQGPRPRLATIAGMVPELADLPAGCPFAGRCAYTAADCYHERPRATRVAADAGHEVRCLRQEAIAQVRDAWAEEAA</sequence>
<evidence type="ECO:0000256" key="6">
    <source>
        <dbReference type="ARBA" id="ARBA00022840"/>
    </source>
</evidence>
<dbReference type="CDD" id="cd03257">
    <property type="entry name" value="ABC_NikE_OppD_transporters"/>
    <property type="match status" value="1"/>
</dbReference>
<evidence type="ECO:0000256" key="4">
    <source>
        <dbReference type="ARBA" id="ARBA00022475"/>
    </source>
</evidence>
<evidence type="ECO:0000313" key="9">
    <source>
        <dbReference type="EMBL" id="MCW5319840.1"/>
    </source>
</evidence>
<evidence type="ECO:0000256" key="2">
    <source>
        <dbReference type="ARBA" id="ARBA00005417"/>
    </source>
</evidence>